<gene>
    <name evidence="1" type="ORF">FDT66_02880</name>
</gene>
<sequence>MLVDFDSIPEDAKVWIYPSSRKFYANEIDEVTQKVKNFVENWKEEDNTFKASYKILYNRFIIITADDIDSTISNKDIDSSIAFILELQQTYNVVLLDKMNVCFKQGEFVQYKELKDFKKLLKNKAVTAKTIVFDNLVTTKHEFENYWEIAIEDSWYSRFLKK</sequence>
<evidence type="ECO:0000313" key="2">
    <source>
        <dbReference type="Proteomes" id="UP000307140"/>
    </source>
</evidence>
<dbReference type="EMBL" id="VANR01000001">
    <property type="protein sequence ID" value="TMM32424.1"/>
    <property type="molecule type" value="Genomic_DNA"/>
</dbReference>
<dbReference type="AlphaFoldDB" id="A0A5S3NCU5"/>
<reference evidence="1 2" key="1">
    <citation type="submission" date="2019-05" db="EMBL/GenBank/DDBJ databases">
        <title>Polaribacter aestuariivivens sp. nov., isolated from a tidal flat.</title>
        <authorList>
            <person name="Yoon J.-H."/>
        </authorList>
    </citation>
    <scope>NUCLEOTIDE SEQUENCE [LARGE SCALE GENOMIC DNA]</scope>
    <source>
        <strain evidence="1 2">DBTF-3</strain>
    </source>
</reference>
<keyword evidence="2" id="KW-1185">Reference proteome</keyword>
<dbReference type="RefSeq" id="WP_138534634.1">
    <property type="nucleotide sequence ID" value="NZ_CBDUES010000014.1"/>
</dbReference>
<accession>A0A5S3NCU5</accession>
<name>A0A5S3NCU5_9FLAO</name>
<organism evidence="1 2">
    <name type="scientific">Polaribacter aestuariivivens</name>
    <dbReference type="NCBI Taxonomy" id="2304626"/>
    <lineage>
        <taxon>Bacteria</taxon>
        <taxon>Pseudomonadati</taxon>
        <taxon>Bacteroidota</taxon>
        <taxon>Flavobacteriia</taxon>
        <taxon>Flavobacteriales</taxon>
        <taxon>Flavobacteriaceae</taxon>
    </lineage>
</organism>
<dbReference type="Proteomes" id="UP000307140">
    <property type="component" value="Unassembled WGS sequence"/>
</dbReference>
<proteinExistence type="predicted"/>
<comment type="caution">
    <text evidence="1">The sequence shown here is derived from an EMBL/GenBank/DDBJ whole genome shotgun (WGS) entry which is preliminary data.</text>
</comment>
<dbReference type="OrthoDB" id="978691at2"/>
<evidence type="ECO:0000313" key="1">
    <source>
        <dbReference type="EMBL" id="TMM32424.1"/>
    </source>
</evidence>
<protein>
    <submittedName>
        <fullName evidence="1">ABC transporter ATPase</fullName>
    </submittedName>
</protein>